<evidence type="ECO:0000313" key="7">
    <source>
        <dbReference type="Proteomes" id="UP000178367"/>
    </source>
</evidence>
<sequence length="417" mass="46405">MSKIVFLFPGQGSQYVGMGKTLCEKYSVAKGVFNEANEVLGYDLKKICFNGPHDKLSETVNTQPAILASSVAAFRVFNEEFGLEPDLVAGHSFGALSALVCAGSISFKDALKLARLKGEYAEKATAGKKSLMMAVEDLKEDAVAKVCKKVSGEVYVAIINSPKQIVISGAEAAVEQAGKELLALGAKTERLYVSAPFHTPLLKAAGEKAMAAVKKIKLQKNKWPILSTIDVKLHKDAKGMINDLYFDLIRPTNWLAAVQYMVKNKITTGIEIGPKAVLKKIVENTTDKINMHSFISPRDMDDVKKSLKLDGKSKEEVLIACLRIFASSMNYNHNQEDFELGAAKPYREIRELLDKLREKKAEPTMENVIWSLEKLEVILNTKKLDAKEKKERFYDEIFNANEILLRFPRIKNIADRL</sequence>
<evidence type="ECO:0000256" key="3">
    <source>
        <dbReference type="ARBA" id="ARBA00023315"/>
    </source>
</evidence>
<dbReference type="EMBL" id="MFGB01000010">
    <property type="protein sequence ID" value="OGF27115.1"/>
    <property type="molecule type" value="Genomic_DNA"/>
</dbReference>
<dbReference type="STRING" id="1797994.A2227_04485"/>
<dbReference type="PANTHER" id="PTHR42681">
    <property type="entry name" value="MALONYL-COA-ACYL CARRIER PROTEIN TRANSACYLASE, MITOCHONDRIAL"/>
    <property type="match status" value="1"/>
</dbReference>
<evidence type="ECO:0000256" key="4">
    <source>
        <dbReference type="ARBA" id="ARBA00048462"/>
    </source>
</evidence>
<dbReference type="SUPFAM" id="SSF52151">
    <property type="entry name" value="FabD/lysophospholipase-like"/>
    <property type="match status" value="1"/>
</dbReference>
<dbReference type="InterPro" id="IPR016036">
    <property type="entry name" value="Malonyl_transacylase_ACP-bd"/>
</dbReference>
<dbReference type="InterPro" id="IPR014043">
    <property type="entry name" value="Acyl_transferase_dom"/>
</dbReference>
<dbReference type="Gene3D" id="3.40.366.10">
    <property type="entry name" value="Malonyl-Coenzyme A Acyl Carrier Protein, domain 2"/>
    <property type="match status" value="1"/>
</dbReference>
<dbReference type="EC" id="2.3.1.39" evidence="1"/>
<dbReference type="InterPro" id="IPR016035">
    <property type="entry name" value="Acyl_Trfase/lysoPLipase"/>
</dbReference>
<evidence type="ECO:0000313" key="6">
    <source>
        <dbReference type="EMBL" id="OGF27115.1"/>
    </source>
</evidence>
<dbReference type="AlphaFoldDB" id="A0A1F5SK94"/>
<keyword evidence="3" id="KW-0012">Acyltransferase</keyword>
<dbReference type="SUPFAM" id="SSF55048">
    <property type="entry name" value="Probable ACP-binding domain of malonyl-CoA ACP transacylase"/>
    <property type="match status" value="1"/>
</dbReference>
<protein>
    <recommendedName>
        <fullName evidence="1">[acyl-carrier-protein] S-malonyltransferase</fullName>
        <ecNumber evidence="1">2.3.1.39</ecNumber>
    </recommendedName>
</protein>
<dbReference type="GO" id="GO:0005829">
    <property type="term" value="C:cytosol"/>
    <property type="evidence" value="ECO:0007669"/>
    <property type="project" value="TreeGrafter"/>
</dbReference>
<evidence type="ECO:0000259" key="5">
    <source>
        <dbReference type="SMART" id="SM00827"/>
    </source>
</evidence>
<keyword evidence="2" id="KW-0808">Transferase</keyword>
<feature type="domain" description="Malonyl-CoA:ACP transacylase (MAT)" evidence="5">
    <location>
        <begin position="7"/>
        <end position="324"/>
    </location>
</feature>
<gene>
    <name evidence="6" type="ORF">A2227_04485</name>
</gene>
<dbReference type="SMART" id="SM00827">
    <property type="entry name" value="PKS_AT"/>
    <property type="match status" value="1"/>
</dbReference>
<reference evidence="6 7" key="1">
    <citation type="journal article" date="2016" name="Nat. Commun.">
        <title>Thousands of microbial genomes shed light on interconnected biogeochemical processes in an aquifer system.</title>
        <authorList>
            <person name="Anantharaman K."/>
            <person name="Brown C.T."/>
            <person name="Hug L.A."/>
            <person name="Sharon I."/>
            <person name="Castelle C.J."/>
            <person name="Probst A.J."/>
            <person name="Thomas B.C."/>
            <person name="Singh A."/>
            <person name="Wilkins M.J."/>
            <person name="Karaoz U."/>
            <person name="Brodie E.L."/>
            <person name="Williams K.H."/>
            <person name="Hubbard S.S."/>
            <person name="Banfield J.F."/>
        </authorList>
    </citation>
    <scope>NUCLEOTIDE SEQUENCE [LARGE SCALE GENOMIC DNA]</scope>
</reference>
<dbReference type="GO" id="GO:0004314">
    <property type="term" value="F:[acyl-carrier-protein] S-malonyltransferase activity"/>
    <property type="evidence" value="ECO:0007669"/>
    <property type="project" value="UniProtKB-EC"/>
</dbReference>
<dbReference type="PANTHER" id="PTHR42681:SF1">
    <property type="entry name" value="MALONYL-COA-ACYL CARRIER PROTEIN TRANSACYLASE, MITOCHONDRIAL"/>
    <property type="match status" value="1"/>
</dbReference>
<dbReference type="InterPro" id="IPR050858">
    <property type="entry name" value="Mal-CoA-ACP_Trans/PKS_FabD"/>
</dbReference>
<dbReference type="Proteomes" id="UP000178367">
    <property type="component" value="Unassembled WGS sequence"/>
</dbReference>
<evidence type="ECO:0000256" key="2">
    <source>
        <dbReference type="ARBA" id="ARBA00022679"/>
    </source>
</evidence>
<dbReference type="GO" id="GO:0006633">
    <property type="term" value="P:fatty acid biosynthetic process"/>
    <property type="evidence" value="ECO:0007669"/>
    <property type="project" value="TreeGrafter"/>
</dbReference>
<evidence type="ECO:0000256" key="1">
    <source>
        <dbReference type="ARBA" id="ARBA00013258"/>
    </source>
</evidence>
<dbReference type="Pfam" id="PF00698">
    <property type="entry name" value="Acyl_transf_1"/>
    <property type="match status" value="1"/>
</dbReference>
<dbReference type="Gene3D" id="3.30.70.250">
    <property type="entry name" value="Malonyl-CoA ACP transacylase, ACP-binding"/>
    <property type="match status" value="1"/>
</dbReference>
<comment type="catalytic activity">
    <reaction evidence="4">
        <text>holo-[ACP] + malonyl-CoA = malonyl-[ACP] + CoA</text>
        <dbReference type="Rhea" id="RHEA:41792"/>
        <dbReference type="Rhea" id="RHEA-COMP:9623"/>
        <dbReference type="Rhea" id="RHEA-COMP:9685"/>
        <dbReference type="ChEBI" id="CHEBI:57287"/>
        <dbReference type="ChEBI" id="CHEBI:57384"/>
        <dbReference type="ChEBI" id="CHEBI:64479"/>
        <dbReference type="ChEBI" id="CHEBI:78449"/>
        <dbReference type="EC" id="2.3.1.39"/>
    </reaction>
</comment>
<dbReference type="InterPro" id="IPR001227">
    <property type="entry name" value="Ac_transferase_dom_sf"/>
</dbReference>
<proteinExistence type="predicted"/>
<organism evidence="6 7">
    <name type="scientific">Candidatus Falkowbacteria bacterium RIFOXYA2_FULL_47_19</name>
    <dbReference type="NCBI Taxonomy" id="1797994"/>
    <lineage>
        <taxon>Bacteria</taxon>
        <taxon>Candidatus Falkowiibacteriota</taxon>
    </lineage>
</organism>
<name>A0A1F5SK94_9BACT</name>
<comment type="caution">
    <text evidence="6">The sequence shown here is derived from an EMBL/GenBank/DDBJ whole genome shotgun (WGS) entry which is preliminary data.</text>
</comment>
<accession>A0A1F5SK94</accession>